<dbReference type="GO" id="GO:0016773">
    <property type="term" value="F:phosphotransferase activity, alcohol group as acceptor"/>
    <property type="evidence" value="ECO:0007669"/>
    <property type="project" value="InterPro"/>
</dbReference>
<proteinExistence type="predicted"/>
<dbReference type="InterPro" id="IPR005338">
    <property type="entry name" value="Anhydro_N_Ac-Mur_kinase"/>
</dbReference>
<evidence type="ECO:0000313" key="2">
    <source>
        <dbReference type="Proteomes" id="UP000253307"/>
    </source>
</evidence>
<keyword evidence="1" id="KW-0808">Transferase</keyword>
<dbReference type="AlphaFoldDB" id="A0A368BXS3"/>
<dbReference type="InterPro" id="IPR043129">
    <property type="entry name" value="ATPase_NBD"/>
</dbReference>
<dbReference type="Proteomes" id="UP000253307">
    <property type="component" value="Unassembled WGS sequence"/>
</dbReference>
<dbReference type="SUPFAM" id="SSF53067">
    <property type="entry name" value="Actin-like ATPase domain"/>
    <property type="match status" value="1"/>
</dbReference>
<organism evidence="1 2">
    <name type="scientific">SAR86 cluster bacterium</name>
    <dbReference type="NCBI Taxonomy" id="2030880"/>
    <lineage>
        <taxon>Bacteria</taxon>
        <taxon>Pseudomonadati</taxon>
        <taxon>Pseudomonadota</taxon>
        <taxon>Gammaproteobacteria</taxon>
        <taxon>SAR86 cluster</taxon>
    </lineage>
</organism>
<dbReference type="GO" id="GO:0006040">
    <property type="term" value="P:amino sugar metabolic process"/>
    <property type="evidence" value="ECO:0007669"/>
    <property type="project" value="InterPro"/>
</dbReference>
<evidence type="ECO:0000313" key="1">
    <source>
        <dbReference type="EMBL" id="RCL42073.1"/>
    </source>
</evidence>
<dbReference type="GO" id="GO:0009254">
    <property type="term" value="P:peptidoglycan turnover"/>
    <property type="evidence" value="ECO:0007669"/>
    <property type="project" value="InterPro"/>
</dbReference>
<dbReference type="Pfam" id="PF03702">
    <property type="entry name" value="AnmK"/>
    <property type="match status" value="1"/>
</dbReference>
<accession>A0A368BXS3</accession>
<dbReference type="GO" id="GO:0016301">
    <property type="term" value="F:kinase activity"/>
    <property type="evidence" value="ECO:0007669"/>
    <property type="project" value="UniProtKB-KW"/>
</dbReference>
<dbReference type="GO" id="GO:0005524">
    <property type="term" value="F:ATP binding"/>
    <property type="evidence" value="ECO:0007669"/>
    <property type="project" value="InterPro"/>
</dbReference>
<comment type="caution">
    <text evidence="1">The sequence shown here is derived from an EMBL/GenBank/DDBJ whole genome shotgun (WGS) entry which is preliminary data.</text>
</comment>
<gene>
    <name evidence="1" type="ORF">DBW96_01470</name>
</gene>
<dbReference type="PANTHER" id="PTHR30605:SF0">
    <property type="entry name" value="ANHYDRO-N-ACETYLMURAMIC ACID KINASE"/>
    <property type="match status" value="1"/>
</dbReference>
<dbReference type="Gene3D" id="3.30.420.40">
    <property type="match status" value="2"/>
</dbReference>
<dbReference type="PANTHER" id="PTHR30605">
    <property type="entry name" value="ANHYDRO-N-ACETYLMURAMIC ACID KINASE"/>
    <property type="match status" value="1"/>
</dbReference>
<reference evidence="1 2" key="1">
    <citation type="journal article" date="2018" name="Microbiome">
        <title>Fine metagenomic profile of the Mediterranean stratified and mixed water columns revealed by assembly and recruitment.</title>
        <authorList>
            <person name="Haro-Moreno J.M."/>
            <person name="Lopez-Perez M."/>
            <person name="De La Torre J.R."/>
            <person name="Picazo A."/>
            <person name="Camacho A."/>
            <person name="Rodriguez-Valera F."/>
        </authorList>
    </citation>
    <scope>NUCLEOTIDE SEQUENCE [LARGE SCALE GENOMIC DNA]</scope>
    <source>
        <strain evidence="1">MED-G82</strain>
    </source>
</reference>
<protein>
    <submittedName>
        <fullName evidence="1">Anhydro-N-acetylmuramic acid kinase</fullName>
    </submittedName>
</protein>
<sequence>MPIKDIYIGTMSGTSADAVESCALNIDNKSVSIIGSYSTKITSNDQTKILNLASGKITTAQEFGEINQLSTRYFLKSIQGLVRKNSFKHSRVKGIGLSGQTVWHAPKSRHPFSIQLGDPNYISHALGVPVVSDFRNSHIALGGEGAPLTTYFHHEMFKSHKSRLIINLGGITNFTFIKRSFVLGSDAGPANALMDIYCQKLLKKKFDKSGLIAAKGDIHASSINEMSKHSFFQKKLPKSTGKEIFNLNFIPKKLLKKPKEDVLATLNFFSAKMIFEQTQKLKKVIDEIYVCGGGIKNQTLLDNLESFFKIKIKSSKEIGLDPMLVESAAFGWLAKKRLDHEVLQVLNKGKSSKGLLGSITKIR</sequence>
<name>A0A368BXS3_9GAMM</name>
<keyword evidence="1" id="KW-0418">Kinase</keyword>
<dbReference type="EMBL" id="QOPE01000007">
    <property type="protein sequence ID" value="RCL42073.1"/>
    <property type="molecule type" value="Genomic_DNA"/>
</dbReference>